<dbReference type="AlphaFoldDB" id="A0A0S3T1H5"/>
<evidence type="ECO:0000256" key="4">
    <source>
        <dbReference type="ARBA" id="ARBA00022729"/>
    </source>
</evidence>
<feature type="signal peptide" evidence="9">
    <location>
        <begin position="1"/>
        <end position="28"/>
    </location>
</feature>
<evidence type="ECO:0000313" key="12">
    <source>
        <dbReference type="Proteomes" id="UP000291084"/>
    </source>
</evidence>
<evidence type="ECO:0000256" key="5">
    <source>
        <dbReference type="ARBA" id="ARBA00022989"/>
    </source>
</evidence>
<protein>
    <recommendedName>
        <fullName evidence="10">GOLD domain-containing protein</fullName>
    </recommendedName>
</protein>
<evidence type="ECO:0000256" key="7">
    <source>
        <dbReference type="RuleBase" id="RU003827"/>
    </source>
</evidence>
<evidence type="ECO:0000259" key="10">
    <source>
        <dbReference type="PROSITE" id="PS50866"/>
    </source>
</evidence>
<reference evidence="11 12" key="1">
    <citation type="journal article" date="2015" name="Sci. Rep.">
        <title>The power of single molecule real-time sequencing technology in the de novo assembly of a eukaryotic genome.</title>
        <authorList>
            <person name="Sakai H."/>
            <person name="Naito K."/>
            <person name="Ogiso-Tanaka E."/>
            <person name="Takahashi Y."/>
            <person name="Iseki K."/>
            <person name="Muto C."/>
            <person name="Satou K."/>
            <person name="Teruya K."/>
            <person name="Shiroma A."/>
            <person name="Shimoji M."/>
            <person name="Hirano T."/>
            <person name="Itoh T."/>
            <person name="Kaga A."/>
            <person name="Tomooka N."/>
        </authorList>
    </citation>
    <scope>NUCLEOTIDE SEQUENCE [LARGE SCALE GENOMIC DNA]</scope>
    <source>
        <strain evidence="12">cv. Shumari</strain>
    </source>
</reference>
<dbReference type="InterPro" id="IPR009038">
    <property type="entry name" value="GOLD_dom"/>
</dbReference>
<organism evidence="11 12">
    <name type="scientific">Vigna angularis var. angularis</name>
    <dbReference type="NCBI Taxonomy" id="157739"/>
    <lineage>
        <taxon>Eukaryota</taxon>
        <taxon>Viridiplantae</taxon>
        <taxon>Streptophyta</taxon>
        <taxon>Embryophyta</taxon>
        <taxon>Tracheophyta</taxon>
        <taxon>Spermatophyta</taxon>
        <taxon>Magnoliopsida</taxon>
        <taxon>eudicotyledons</taxon>
        <taxon>Gunneridae</taxon>
        <taxon>Pentapetalae</taxon>
        <taxon>rosids</taxon>
        <taxon>fabids</taxon>
        <taxon>Fabales</taxon>
        <taxon>Fabaceae</taxon>
        <taxon>Papilionoideae</taxon>
        <taxon>50 kb inversion clade</taxon>
        <taxon>NPAAA clade</taxon>
        <taxon>indigoferoid/millettioid clade</taxon>
        <taxon>Phaseoleae</taxon>
        <taxon>Vigna</taxon>
    </lineage>
</organism>
<dbReference type="PROSITE" id="PS50866">
    <property type="entry name" value="GOLD"/>
    <property type="match status" value="1"/>
</dbReference>
<feature type="domain" description="GOLD" evidence="10">
    <location>
        <begin position="38"/>
        <end position="154"/>
    </location>
</feature>
<dbReference type="OrthoDB" id="759142at2759"/>
<keyword evidence="12" id="KW-1185">Reference proteome</keyword>
<evidence type="ECO:0000256" key="6">
    <source>
        <dbReference type="ARBA" id="ARBA00023136"/>
    </source>
</evidence>
<evidence type="ECO:0000256" key="2">
    <source>
        <dbReference type="ARBA" id="ARBA00007104"/>
    </source>
</evidence>
<keyword evidence="4 9" id="KW-0732">Signal</keyword>
<proteinExistence type="inferred from homology"/>
<comment type="similarity">
    <text evidence="2 7">Belongs to the EMP24/GP25L family.</text>
</comment>
<feature type="chain" id="PRO_5006618735" description="GOLD domain-containing protein" evidence="9">
    <location>
        <begin position="29"/>
        <end position="219"/>
    </location>
</feature>
<dbReference type="InterPro" id="IPR015720">
    <property type="entry name" value="Emp24-like"/>
</dbReference>
<evidence type="ECO:0000313" key="11">
    <source>
        <dbReference type="EMBL" id="BAT99062.1"/>
    </source>
</evidence>
<evidence type="ECO:0000256" key="9">
    <source>
        <dbReference type="SAM" id="SignalP"/>
    </source>
</evidence>
<evidence type="ECO:0000256" key="8">
    <source>
        <dbReference type="SAM" id="Phobius"/>
    </source>
</evidence>
<gene>
    <name evidence="11" type="primary">Vigan.10G044100</name>
    <name evidence="11" type="ORF">VIGAN_10044100</name>
</gene>
<dbReference type="Pfam" id="PF01105">
    <property type="entry name" value="EMP24_GP25L"/>
    <property type="match status" value="1"/>
</dbReference>
<evidence type="ECO:0000256" key="1">
    <source>
        <dbReference type="ARBA" id="ARBA00004479"/>
    </source>
</evidence>
<dbReference type="Proteomes" id="UP000291084">
    <property type="component" value="Chromosome 10"/>
</dbReference>
<dbReference type="GO" id="GO:0016020">
    <property type="term" value="C:membrane"/>
    <property type="evidence" value="ECO:0007669"/>
    <property type="project" value="UniProtKB-SubCell"/>
</dbReference>
<dbReference type="EMBL" id="AP015043">
    <property type="protein sequence ID" value="BAT99062.1"/>
    <property type="molecule type" value="Genomic_DNA"/>
</dbReference>
<name>A0A0S3T1H5_PHAAN</name>
<keyword evidence="3 7" id="KW-0812">Transmembrane</keyword>
<keyword evidence="6 8" id="KW-0472">Membrane</keyword>
<keyword evidence="5 8" id="KW-1133">Transmembrane helix</keyword>
<evidence type="ECO:0000256" key="3">
    <source>
        <dbReference type="ARBA" id="ARBA00022692"/>
    </source>
</evidence>
<dbReference type="PANTHER" id="PTHR22811">
    <property type="entry name" value="TRANSMEMBRANE EMP24 DOMAIN-CONTAINING PROTEIN"/>
    <property type="match status" value="1"/>
</dbReference>
<accession>A0A0S3T1H5</accession>
<dbReference type="SMART" id="SM01190">
    <property type="entry name" value="EMP24_GP25L"/>
    <property type="match status" value="1"/>
</dbReference>
<sequence length="219" mass="25241">MNTMFKLNPQPHWFFLLIFGLFSYSVQSLRFELESGQTKCITEDIRKNSMTVGNYSIINPNVHQPLPDSHTVSVRVGSLEGSNIYHESDHVQSGQFSFVAGENGDHIACFWVGHQKPQVTLTIDLDWRTGVAAKDWSNVAKKSHVDGMVRQLQILQEVASSIHEETVYLRKQEQEMELHNWTTNTRILWLCLLSFFVCMSVAGLQLWHLKTFFEKKKIL</sequence>
<feature type="transmembrane region" description="Helical" evidence="8">
    <location>
        <begin position="187"/>
        <end position="207"/>
    </location>
</feature>
<comment type="subcellular location">
    <subcellularLocation>
        <location evidence="1 7">Membrane</location>
        <topology evidence="1 7">Single-pass type I membrane protein</topology>
    </subcellularLocation>
</comment>